<dbReference type="SUPFAM" id="SSF48371">
    <property type="entry name" value="ARM repeat"/>
    <property type="match status" value="1"/>
</dbReference>
<sequence>MTRQNRLSRMIPTHFCELSSDVGNALIAGADEQILKWSPIVQKWSALLTLANKHLVSLVEMGCAPPFSHSTAISDYFEPTSRIWSLLCKLVHSFRRIVVPLPLTKPQSMSGGQFLLYFVRPLHCQFSNLFITFSMLSGIFDDIDGGFDDTDEEFEQLIGRTVSFVIPKGAFVNSVFGQSLSRASFLTMETSKELPFSDGSILYSSLVARVKQDSPFDEAVQNQAVELLKMLEPKPNEIKLADSIIKDLVPSSAGSTSGFVDSIVTLLSSPHSRVVAAAISFLYESMRHSSLAVRHLLVESDLISKLFTTAQTHILPTSINGPIFSKLVDVIDNCLNLAAPFNLWKHHISTTVDQFNHRGIIFQKVVIPLSQFVTSLFTNRPSFNGDVFRSFMYLLDVLLRMCPFHRPTLEYVLASPIVMAFSSCLSFVEDDMCLSVALRNISDSLYKWKKESPQVAQSGKRMLQSLFSESFEDTLEQMMMFEKSKHYGFSIVNECHAISKSLGLNVGRL</sequence>
<dbReference type="InterPro" id="IPR016024">
    <property type="entry name" value="ARM-type_fold"/>
</dbReference>
<protein>
    <submittedName>
        <fullName evidence="1">Uncharacterized protein</fullName>
    </submittedName>
</protein>
<evidence type="ECO:0000313" key="1">
    <source>
        <dbReference type="EMBL" id="KAK2961664.1"/>
    </source>
</evidence>
<accession>A0ABQ9YD43</accession>
<organism evidence="1 2">
    <name type="scientific">Blattamonas nauphoetae</name>
    <dbReference type="NCBI Taxonomy" id="2049346"/>
    <lineage>
        <taxon>Eukaryota</taxon>
        <taxon>Metamonada</taxon>
        <taxon>Preaxostyla</taxon>
        <taxon>Oxymonadida</taxon>
        <taxon>Blattamonas</taxon>
    </lineage>
</organism>
<name>A0ABQ9YD43_9EUKA</name>
<evidence type="ECO:0000313" key="2">
    <source>
        <dbReference type="Proteomes" id="UP001281761"/>
    </source>
</evidence>
<dbReference type="Proteomes" id="UP001281761">
    <property type="component" value="Unassembled WGS sequence"/>
</dbReference>
<gene>
    <name evidence="1" type="ORF">BLNAU_3462</name>
</gene>
<comment type="caution">
    <text evidence="1">The sequence shown here is derived from an EMBL/GenBank/DDBJ whole genome shotgun (WGS) entry which is preliminary data.</text>
</comment>
<reference evidence="1 2" key="1">
    <citation type="journal article" date="2022" name="bioRxiv">
        <title>Genomics of Preaxostyla Flagellates Illuminates Evolutionary Transitions and the Path Towards Mitochondrial Loss.</title>
        <authorList>
            <person name="Novak L.V.F."/>
            <person name="Treitli S.C."/>
            <person name="Pyrih J."/>
            <person name="Halakuc P."/>
            <person name="Pipaliya S.V."/>
            <person name="Vacek V."/>
            <person name="Brzon O."/>
            <person name="Soukal P."/>
            <person name="Eme L."/>
            <person name="Dacks J.B."/>
            <person name="Karnkowska A."/>
            <person name="Elias M."/>
            <person name="Hampl V."/>
        </authorList>
    </citation>
    <scope>NUCLEOTIDE SEQUENCE [LARGE SCALE GENOMIC DNA]</scope>
    <source>
        <strain evidence="1">NAU3</strain>
        <tissue evidence="1">Gut</tissue>
    </source>
</reference>
<keyword evidence="2" id="KW-1185">Reference proteome</keyword>
<proteinExistence type="predicted"/>
<dbReference type="EMBL" id="JARBJD010000015">
    <property type="protein sequence ID" value="KAK2961664.1"/>
    <property type="molecule type" value="Genomic_DNA"/>
</dbReference>